<accession>A0A4C1UH06</accession>
<gene>
    <name evidence="1" type="ORF">EVAR_12201_1</name>
</gene>
<comment type="caution">
    <text evidence="1">The sequence shown here is derived from an EMBL/GenBank/DDBJ whole genome shotgun (WGS) entry which is preliminary data.</text>
</comment>
<protein>
    <submittedName>
        <fullName evidence="1">Uncharacterized protein</fullName>
    </submittedName>
</protein>
<evidence type="ECO:0000313" key="1">
    <source>
        <dbReference type="EMBL" id="GBP25721.1"/>
    </source>
</evidence>
<proteinExistence type="predicted"/>
<evidence type="ECO:0000313" key="2">
    <source>
        <dbReference type="Proteomes" id="UP000299102"/>
    </source>
</evidence>
<dbReference type="AlphaFoldDB" id="A0A4C1UH06"/>
<reference evidence="1 2" key="1">
    <citation type="journal article" date="2019" name="Commun. Biol.">
        <title>The bagworm genome reveals a unique fibroin gene that provides high tensile strength.</title>
        <authorList>
            <person name="Kono N."/>
            <person name="Nakamura H."/>
            <person name="Ohtoshi R."/>
            <person name="Tomita M."/>
            <person name="Numata K."/>
            <person name="Arakawa K."/>
        </authorList>
    </citation>
    <scope>NUCLEOTIDE SEQUENCE [LARGE SCALE GENOMIC DNA]</scope>
</reference>
<dbReference type="Proteomes" id="UP000299102">
    <property type="component" value="Unassembled WGS sequence"/>
</dbReference>
<name>A0A4C1UH06_EUMVA</name>
<organism evidence="1 2">
    <name type="scientific">Eumeta variegata</name>
    <name type="common">Bagworm moth</name>
    <name type="synonym">Eumeta japonica</name>
    <dbReference type="NCBI Taxonomy" id="151549"/>
    <lineage>
        <taxon>Eukaryota</taxon>
        <taxon>Metazoa</taxon>
        <taxon>Ecdysozoa</taxon>
        <taxon>Arthropoda</taxon>
        <taxon>Hexapoda</taxon>
        <taxon>Insecta</taxon>
        <taxon>Pterygota</taxon>
        <taxon>Neoptera</taxon>
        <taxon>Endopterygota</taxon>
        <taxon>Lepidoptera</taxon>
        <taxon>Glossata</taxon>
        <taxon>Ditrysia</taxon>
        <taxon>Tineoidea</taxon>
        <taxon>Psychidae</taxon>
        <taxon>Oiketicinae</taxon>
        <taxon>Eumeta</taxon>
    </lineage>
</organism>
<sequence>MVSQDCERLAPESDTGPVPCIRLRRHCTRPVITVIQLLQVARIPPRIVNVDETEPSASCIEKHAKSSIPYFVAASEETVSDERGAFKYSSPTTRTEDIAGCETSAME</sequence>
<dbReference type="EMBL" id="BGZK01000171">
    <property type="protein sequence ID" value="GBP25721.1"/>
    <property type="molecule type" value="Genomic_DNA"/>
</dbReference>
<keyword evidence="2" id="KW-1185">Reference proteome</keyword>